<protein>
    <submittedName>
        <fullName evidence="2">Uncharacterized protein</fullName>
    </submittedName>
</protein>
<keyword evidence="3" id="KW-1185">Reference proteome</keyword>
<dbReference type="PANTHER" id="PTHR10796:SF130">
    <property type="entry name" value="PATCHED DOMAIN-CONTAINING PROTEIN 3-LIKE PROTEIN"/>
    <property type="match status" value="1"/>
</dbReference>
<dbReference type="Proteomes" id="UP000677054">
    <property type="component" value="Unassembled WGS sequence"/>
</dbReference>
<dbReference type="PANTHER" id="PTHR10796">
    <property type="entry name" value="PATCHED-RELATED"/>
    <property type="match status" value="1"/>
</dbReference>
<dbReference type="GO" id="GO:0016020">
    <property type="term" value="C:membrane"/>
    <property type="evidence" value="ECO:0007669"/>
    <property type="project" value="TreeGrafter"/>
</dbReference>
<evidence type="ECO:0000313" key="3">
    <source>
        <dbReference type="Proteomes" id="UP000677054"/>
    </source>
</evidence>
<proteinExistence type="predicted"/>
<organism evidence="2">
    <name type="scientific">Darwinula stevensoni</name>
    <dbReference type="NCBI Taxonomy" id="69355"/>
    <lineage>
        <taxon>Eukaryota</taxon>
        <taxon>Metazoa</taxon>
        <taxon>Ecdysozoa</taxon>
        <taxon>Arthropoda</taxon>
        <taxon>Crustacea</taxon>
        <taxon>Oligostraca</taxon>
        <taxon>Ostracoda</taxon>
        <taxon>Podocopa</taxon>
        <taxon>Podocopida</taxon>
        <taxon>Darwinulocopina</taxon>
        <taxon>Darwinuloidea</taxon>
        <taxon>Darwinulidae</taxon>
        <taxon>Darwinula</taxon>
    </lineage>
</organism>
<feature type="region of interest" description="Disordered" evidence="1">
    <location>
        <begin position="239"/>
        <end position="261"/>
    </location>
</feature>
<name>A0A7R8X9D6_9CRUS</name>
<gene>
    <name evidence="2" type="ORF">DSTB1V02_LOCUS2907</name>
</gene>
<reference evidence="2" key="1">
    <citation type="submission" date="2020-11" db="EMBL/GenBank/DDBJ databases">
        <authorList>
            <person name="Tran Van P."/>
        </authorList>
    </citation>
    <scope>NUCLEOTIDE SEQUENCE</scope>
</reference>
<dbReference type="InterPro" id="IPR051697">
    <property type="entry name" value="Patched_domain-protein"/>
</dbReference>
<dbReference type="EMBL" id="LR899861">
    <property type="protein sequence ID" value="CAD7242969.1"/>
    <property type="molecule type" value="Genomic_DNA"/>
</dbReference>
<accession>A0A7R8X9D6</accession>
<evidence type="ECO:0000256" key="1">
    <source>
        <dbReference type="SAM" id="MobiDB-lite"/>
    </source>
</evidence>
<sequence length="285" mass="33028">MESTSAPELLHLHDRRDFRRLRHDLDILGPDYVSGRKETRQREGRMLVHSLASRLQEEPLLPKAPARRVLPQVLRAIARQRRDSGREGCLCIRLPADYKKNRCSQKLLLDVFFHRFFGPLLVKTPVKVVVVLLTMGLLGLNCWGLSGLKNEFDKTWYLDPGYQKDFEAALRHLFPESGYRVNFFLEDYPKTEAAFKDKLSTFLVFTNKGRNFLRDIKYTGNLLTDFNITDSHAHCSFRPREADTNTSSSSPGKKSDEDSTRWKRFCMESNSRGEIHSEDVFLRST</sequence>
<dbReference type="EMBL" id="CAJPEV010000344">
    <property type="protein sequence ID" value="CAG0884251.1"/>
    <property type="molecule type" value="Genomic_DNA"/>
</dbReference>
<evidence type="ECO:0000313" key="2">
    <source>
        <dbReference type="EMBL" id="CAD7242969.1"/>
    </source>
</evidence>
<dbReference type="AlphaFoldDB" id="A0A7R8X9D6"/>
<dbReference type="OrthoDB" id="6510177at2759"/>